<dbReference type="InterPro" id="IPR001633">
    <property type="entry name" value="EAL_dom"/>
</dbReference>
<dbReference type="Pfam" id="PF08448">
    <property type="entry name" value="PAS_4"/>
    <property type="match status" value="1"/>
</dbReference>
<dbReference type="Proteomes" id="UP000266302">
    <property type="component" value="Unassembled WGS sequence"/>
</dbReference>
<dbReference type="InterPro" id="IPR013767">
    <property type="entry name" value="PAS_fold"/>
</dbReference>
<dbReference type="InterPro" id="IPR013656">
    <property type="entry name" value="PAS_4"/>
</dbReference>
<dbReference type="SUPFAM" id="SSF55785">
    <property type="entry name" value="PYP-like sensor domain (PAS domain)"/>
    <property type="match status" value="3"/>
</dbReference>
<dbReference type="InterPro" id="IPR035965">
    <property type="entry name" value="PAS-like_dom_sf"/>
</dbReference>
<dbReference type="PROSITE" id="PS50112">
    <property type="entry name" value="PAS"/>
    <property type="match status" value="2"/>
</dbReference>
<accession>A0A398C9G5</accession>
<dbReference type="RefSeq" id="WP_119107849.1">
    <property type="nucleotide sequence ID" value="NZ_QXJC01000001.1"/>
</dbReference>
<dbReference type="PROSITE" id="PS50887">
    <property type="entry name" value="GGDEF"/>
    <property type="match status" value="1"/>
</dbReference>
<dbReference type="NCBIfam" id="TIGR00229">
    <property type="entry name" value="sensory_box"/>
    <property type="match status" value="2"/>
</dbReference>
<dbReference type="Pfam" id="PF00563">
    <property type="entry name" value="EAL"/>
    <property type="match status" value="1"/>
</dbReference>
<evidence type="ECO:0000259" key="4">
    <source>
        <dbReference type="PROSITE" id="PS50883"/>
    </source>
</evidence>
<comment type="caution">
    <text evidence="6">The sequence shown here is derived from an EMBL/GenBank/DDBJ whole genome shotgun (WGS) entry which is preliminary data.</text>
</comment>
<dbReference type="FunFam" id="3.20.20.450:FF:000001">
    <property type="entry name" value="Cyclic di-GMP phosphodiesterase yahA"/>
    <property type="match status" value="1"/>
</dbReference>
<dbReference type="AlphaFoldDB" id="A0A398C9G5"/>
<keyword evidence="7" id="KW-1185">Reference proteome</keyword>
<reference evidence="6 7" key="1">
    <citation type="submission" date="2018-09" db="EMBL/GenBank/DDBJ databases">
        <title>Draft genome of Simplicispira sp. NY-02.</title>
        <authorList>
            <person name="Im W.T."/>
        </authorList>
    </citation>
    <scope>NUCLEOTIDE SEQUENCE [LARGE SCALE GENOMIC DNA]</scope>
    <source>
        <strain evidence="6 7">NY-02</strain>
    </source>
</reference>
<dbReference type="PROSITE" id="PS50113">
    <property type="entry name" value="PAC"/>
    <property type="match status" value="1"/>
</dbReference>
<feature type="domain" description="PAS" evidence="2">
    <location>
        <begin position="13"/>
        <end position="51"/>
    </location>
</feature>
<dbReference type="SMART" id="SM00091">
    <property type="entry name" value="PAS"/>
    <property type="match status" value="3"/>
</dbReference>
<dbReference type="OrthoDB" id="9813903at2"/>
<gene>
    <name evidence="6" type="ORF">D3F03_02965</name>
</gene>
<evidence type="ECO:0000259" key="2">
    <source>
        <dbReference type="PROSITE" id="PS50112"/>
    </source>
</evidence>
<dbReference type="InterPro" id="IPR000700">
    <property type="entry name" value="PAS-assoc_C"/>
</dbReference>
<evidence type="ECO:0000256" key="1">
    <source>
        <dbReference type="ARBA" id="ARBA00051114"/>
    </source>
</evidence>
<evidence type="ECO:0000313" key="6">
    <source>
        <dbReference type="EMBL" id="RID99399.1"/>
    </source>
</evidence>
<dbReference type="InterPro" id="IPR035919">
    <property type="entry name" value="EAL_sf"/>
</dbReference>
<dbReference type="InterPro" id="IPR029787">
    <property type="entry name" value="Nucleotide_cyclase"/>
</dbReference>
<dbReference type="Gene3D" id="3.20.20.450">
    <property type="entry name" value="EAL domain"/>
    <property type="match status" value="1"/>
</dbReference>
<dbReference type="SMART" id="SM00052">
    <property type="entry name" value="EAL"/>
    <property type="match status" value="1"/>
</dbReference>
<feature type="domain" description="PAC" evidence="3">
    <location>
        <begin position="78"/>
        <end position="129"/>
    </location>
</feature>
<dbReference type="CDD" id="cd01949">
    <property type="entry name" value="GGDEF"/>
    <property type="match status" value="1"/>
</dbReference>
<dbReference type="GO" id="GO:0071732">
    <property type="term" value="P:cellular response to nitric oxide"/>
    <property type="evidence" value="ECO:0007669"/>
    <property type="project" value="UniProtKB-ARBA"/>
</dbReference>
<dbReference type="Pfam" id="PF00989">
    <property type="entry name" value="PAS"/>
    <property type="match status" value="1"/>
</dbReference>
<protein>
    <submittedName>
        <fullName evidence="6">EAL domain-containing protein</fullName>
    </submittedName>
</protein>
<dbReference type="GO" id="GO:0071111">
    <property type="term" value="F:cyclic-guanylate-specific phosphodiesterase activity"/>
    <property type="evidence" value="ECO:0007669"/>
    <property type="project" value="UniProtKB-EC"/>
</dbReference>
<dbReference type="SUPFAM" id="SSF141868">
    <property type="entry name" value="EAL domain-like"/>
    <property type="match status" value="1"/>
</dbReference>
<dbReference type="InterPro" id="IPR043128">
    <property type="entry name" value="Rev_trsase/Diguanyl_cyclase"/>
</dbReference>
<dbReference type="InterPro" id="IPR000160">
    <property type="entry name" value="GGDEF_dom"/>
</dbReference>
<dbReference type="SUPFAM" id="SSF55073">
    <property type="entry name" value="Nucleotide cyclase"/>
    <property type="match status" value="1"/>
</dbReference>
<dbReference type="SMART" id="SM00267">
    <property type="entry name" value="GGDEF"/>
    <property type="match status" value="1"/>
</dbReference>
<dbReference type="Gene3D" id="3.30.70.270">
    <property type="match status" value="1"/>
</dbReference>
<name>A0A398C9G5_9BURK</name>
<dbReference type="CDD" id="cd00130">
    <property type="entry name" value="PAS"/>
    <property type="match status" value="2"/>
</dbReference>
<dbReference type="InterPro" id="IPR052155">
    <property type="entry name" value="Biofilm_reg_signaling"/>
</dbReference>
<dbReference type="EMBL" id="QXJC01000001">
    <property type="protein sequence ID" value="RID99399.1"/>
    <property type="molecule type" value="Genomic_DNA"/>
</dbReference>
<dbReference type="FunFam" id="3.30.70.270:FF:000001">
    <property type="entry name" value="Diguanylate cyclase domain protein"/>
    <property type="match status" value="1"/>
</dbReference>
<proteinExistence type="predicted"/>
<dbReference type="GO" id="GO:0006355">
    <property type="term" value="P:regulation of DNA-templated transcription"/>
    <property type="evidence" value="ECO:0007669"/>
    <property type="project" value="InterPro"/>
</dbReference>
<feature type="domain" description="PAS" evidence="2">
    <location>
        <begin position="261"/>
        <end position="298"/>
    </location>
</feature>
<dbReference type="InterPro" id="IPR000014">
    <property type="entry name" value="PAS"/>
</dbReference>
<dbReference type="CDD" id="cd01948">
    <property type="entry name" value="EAL"/>
    <property type="match status" value="1"/>
</dbReference>
<evidence type="ECO:0000259" key="3">
    <source>
        <dbReference type="PROSITE" id="PS50113"/>
    </source>
</evidence>
<dbReference type="PANTHER" id="PTHR44757">
    <property type="entry name" value="DIGUANYLATE CYCLASE DGCP"/>
    <property type="match status" value="1"/>
</dbReference>
<feature type="domain" description="EAL" evidence="4">
    <location>
        <begin position="551"/>
        <end position="804"/>
    </location>
</feature>
<dbReference type="PANTHER" id="PTHR44757:SF2">
    <property type="entry name" value="BIOFILM ARCHITECTURE MAINTENANCE PROTEIN MBAA"/>
    <property type="match status" value="1"/>
</dbReference>
<dbReference type="Gene3D" id="3.30.450.20">
    <property type="entry name" value="PAS domain"/>
    <property type="match status" value="3"/>
</dbReference>
<dbReference type="PROSITE" id="PS50883">
    <property type="entry name" value="EAL"/>
    <property type="match status" value="1"/>
</dbReference>
<sequence length="813" mass="89337">MSRTAIDPSWHNAFDDLQEAVWVVDASARNIVFANPSAASLLGLPREELQGASVERFAATPQDHLFWTDTRQVVADGIESMTVVLRADGELVPVMRRVTPLTMAPGLGSMLVTMLDLSERQRAERELERLLAELRATLDSVADGILVCGLDGHIRAFNHRLVSIWHLPQALLLRRDDAALHAYLASRVMAPGPYQDRLNEIARDPATPSRDVLELHGGQIVERRCVPQLSHGSVTGRVYSFRDITEQTQSEAALRIASLTFEASPYAIFVADARQVVTQVNPQFERLMGIPIAGILGRPAAGLFGTSGGPAFMEQVQLAWQNNLVWEGELTLPRASHGDCAVQLAWVALRDAAGNIGQSIGFVRDLTQHHAARKRIDELAYSDVLTGLPNRLQLSQRVESALRGARPGQAGFAILVLDLDRFKIINDSLGHAFGDRVLRLVAARLQICLRQTDMLCRLGGDEFVAYIHASDSAAAENVARRMLQEMLLPYSLDGMSFSIQCSIGVALYPQDGMSLDELIKQADSAMYRVKERGRGNFGFYQPQMNANLLARMKLEHAMRQALGRHAMQVHYQPQVEMGSGRIVGVEALLRWTDEEMGVVSPATFIPLAEDTGYIVTLGAWVLEQSVMQAAHWARAGLSLVVSVNVSALELRQADFVERIAKLLQEHRLPAHCLELELTESMLLQDAQEAAQRLHALADLGIALAIDDFGTGYSSLAYLKNLPIDKLKIDQSFVRGLPDDEGDCAIVSAIVHLGQALKFTVVAEGVETQAQRSSLQSMHCSHYQGYLCAAAMTAPDFEQWLASAQPALSPFQSM</sequence>
<dbReference type="NCBIfam" id="TIGR00254">
    <property type="entry name" value="GGDEF"/>
    <property type="match status" value="1"/>
</dbReference>
<comment type="catalytic activity">
    <reaction evidence="1">
        <text>3',3'-c-di-GMP + H2O = 5'-phosphoguanylyl(3'-&gt;5')guanosine + H(+)</text>
        <dbReference type="Rhea" id="RHEA:24902"/>
        <dbReference type="ChEBI" id="CHEBI:15377"/>
        <dbReference type="ChEBI" id="CHEBI:15378"/>
        <dbReference type="ChEBI" id="CHEBI:58754"/>
        <dbReference type="ChEBI" id="CHEBI:58805"/>
        <dbReference type="EC" id="3.1.4.52"/>
    </reaction>
    <physiologicalReaction direction="left-to-right" evidence="1">
        <dbReference type="Rhea" id="RHEA:24903"/>
    </physiologicalReaction>
</comment>
<organism evidence="6 7">
    <name type="scientific">Simplicispira hankyongi</name>
    <dbReference type="NCBI Taxonomy" id="2315688"/>
    <lineage>
        <taxon>Bacteria</taxon>
        <taxon>Pseudomonadati</taxon>
        <taxon>Pseudomonadota</taxon>
        <taxon>Betaproteobacteria</taxon>
        <taxon>Burkholderiales</taxon>
        <taxon>Comamonadaceae</taxon>
        <taxon>Simplicispira</taxon>
    </lineage>
</organism>
<evidence type="ECO:0000259" key="5">
    <source>
        <dbReference type="PROSITE" id="PS50887"/>
    </source>
</evidence>
<dbReference type="Pfam" id="PF00990">
    <property type="entry name" value="GGDEF"/>
    <property type="match status" value="1"/>
</dbReference>
<evidence type="ECO:0000313" key="7">
    <source>
        <dbReference type="Proteomes" id="UP000266302"/>
    </source>
</evidence>
<feature type="domain" description="GGDEF" evidence="5">
    <location>
        <begin position="410"/>
        <end position="542"/>
    </location>
</feature>